<dbReference type="InterPro" id="IPR050272">
    <property type="entry name" value="Isochorismatase-like_hydrls"/>
</dbReference>
<dbReference type="Pfam" id="PF00857">
    <property type="entry name" value="Isochorismatase"/>
    <property type="match status" value="1"/>
</dbReference>
<dbReference type="InterPro" id="IPR000868">
    <property type="entry name" value="Isochorismatase-like_dom"/>
</dbReference>
<evidence type="ECO:0000313" key="4">
    <source>
        <dbReference type="Proteomes" id="UP000546173"/>
    </source>
</evidence>
<dbReference type="CDD" id="cd01014">
    <property type="entry name" value="nicotinamidase_related"/>
    <property type="match status" value="1"/>
</dbReference>
<sequence length="182" mass="19712">MKSVKALIVIDVQQGLFQADPAPAFAAEVIARINTLTACARAENVPVIFVQHELTNGEFLVRGSDSWKVDHRLVTADTDHYVNKTTPDSFLRTDLQPLLQQADISHLVVCGYATEFCVDTTVRRGAGLGYEITLVSDAHTTQSKAHADAAQIIAHHTATLPSIKSFGVRIQAQETAAVDFAS</sequence>
<organism evidence="3 4">
    <name type="scientific">Pseudomonas baltica</name>
    <dbReference type="NCBI Taxonomy" id="2762576"/>
    <lineage>
        <taxon>Bacteria</taxon>
        <taxon>Pseudomonadati</taxon>
        <taxon>Pseudomonadota</taxon>
        <taxon>Gammaproteobacteria</taxon>
        <taxon>Pseudomonadales</taxon>
        <taxon>Pseudomonadaceae</taxon>
        <taxon>Pseudomonas</taxon>
    </lineage>
</organism>
<dbReference type="PANTHER" id="PTHR43540:SF14">
    <property type="entry name" value="ISOCHORISMATASE"/>
    <property type="match status" value="1"/>
</dbReference>
<evidence type="ECO:0000313" key="3">
    <source>
        <dbReference type="EMBL" id="MBC2680790.1"/>
    </source>
</evidence>
<reference evidence="3 4" key="1">
    <citation type="submission" date="2020-08" db="EMBL/GenBank/DDBJ databases">
        <title>Pseudomonas sp. nov.</title>
        <authorList>
            <person name="Gieschler S."/>
            <person name="Fiedler G."/>
            <person name="Brinks E."/>
            <person name="Boehnlein C."/>
            <person name="Franz C.M.A.P."/>
            <person name="Kabisch J."/>
        </authorList>
    </citation>
    <scope>NUCLEOTIDE SEQUENCE [LARGE SCALE GENOMIC DNA]</scope>
    <source>
        <strain evidence="3 4">MBT-2</strain>
    </source>
</reference>
<dbReference type="PANTHER" id="PTHR43540">
    <property type="entry name" value="PEROXYUREIDOACRYLATE/UREIDOACRYLATE AMIDOHYDROLASE-RELATED"/>
    <property type="match status" value="1"/>
</dbReference>
<comment type="caution">
    <text evidence="3">The sequence shown here is derived from an EMBL/GenBank/DDBJ whole genome shotgun (WGS) entry which is preliminary data.</text>
</comment>
<proteinExistence type="predicted"/>
<keyword evidence="4" id="KW-1185">Reference proteome</keyword>
<name>A0A7X1KVT1_9PSED</name>
<gene>
    <name evidence="3" type="ORF">H7993_20565</name>
</gene>
<dbReference type="Gene3D" id="3.40.50.850">
    <property type="entry name" value="Isochorismatase-like"/>
    <property type="match status" value="1"/>
</dbReference>
<dbReference type="SUPFAM" id="SSF52499">
    <property type="entry name" value="Isochorismatase-like hydrolases"/>
    <property type="match status" value="1"/>
</dbReference>
<protein>
    <submittedName>
        <fullName evidence="3">Cysteine hydrolase</fullName>
    </submittedName>
</protein>
<dbReference type="InterPro" id="IPR036380">
    <property type="entry name" value="Isochorismatase-like_sf"/>
</dbReference>
<evidence type="ECO:0000256" key="1">
    <source>
        <dbReference type="ARBA" id="ARBA00022801"/>
    </source>
</evidence>
<dbReference type="EMBL" id="JACMYH010000013">
    <property type="protein sequence ID" value="MBC2680790.1"/>
    <property type="molecule type" value="Genomic_DNA"/>
</dbReference>
<evidence type="ECO:0000259" key="2">
    <source>
        <dbReference type="Pfam" id="PF00857"/>
    </source>
</evidence>
<accession>A0A7X1KVT1</accession>
<dbReference type="AlphaFoldDB" id="A0A7X1KVT1"/>
<dbReference type="GO" id="GO:0016787">
    <property type="term" value="F:hydrolase activity"/>
    <property type="evidence" value="ECO:0007669"/>
    <property type="project" value="UniProtKB-KW"/>
</dbReference>
<feature type="domain" description="Isochorismatase-like" evidence="2">
    <location>
        <begin position="6"/>
        <end position="150"/>
    </location>
</feature>
<dbReference type="Proteomes" id="UP000546173">
    <property type="component" value="Unassembled WGS sequence"/>
</dbReference>
<keyword evidence="1 3" id="KW-0378">Hydrolase</keyword>